<gene>
    <name evidence="1" type="ORF">I6J59_15830</name>
</gene>
<dbReference type="Gene3D" id="2.180.10.10">
    <property type="entry name" value="RHS repeat-associated core"/>
    <property type="match status" value="1"/>
</dbReference>
<evidence type="ECO:0000313" key="2">
    <source>
        <dbReference type="Proteomes" id="UP000654720"/>
    </source>
</evidence>
<dbReference type="Proteomes" id="UP000654720">
    <property type="component" value="Chromosome"/>
</dbReference>
<dbReference type="RefSeq" id="WP_147331766.1">
    <property type="nucleotide sequence ID" value="NZ_CAJKXH010000008.1"/>
</dbReference>
<proteinExistence type="predicted"/>
<sequence length="1024" mass="118158">MKKIIMLLSLLSCSIYEDFAQNKVSDFYERTYPPILESCTASPVMARLFSYDEFSFRHSTGQVDIQIPIHELTMNYLSIPIGISYNSSGIRIQDNPGIIGYGWSLNCGFKISRSIRGKDDLEYPVIQDKVIDFCNSTALDGDYIRQLTRIAPEDSYNAPNAWEDNKMDGQYDIFNIELPNLSVSFILEYNNGIYSARPINPTPLSIKLLTRQKEETRKIDATKTLTRRYTVLYGIEVTDDNGICYKFGETEQRDSRDQNKYTEYNKPSTRAGLLKTAWMLREVVIGTNNIVRFSYKDAVDYFDFQPTIITTVMHQNFLIQDPNAGSQNDLWILTGNPNAAIHDENHIEYNMNLAWIRYKNNGYEDVQGTLEPNYFKLIKSISNSGIEIEFNYDSIQKIGNPELPSISSYYRQTLSSLNVFSKINNIKNGKIKEVIFYNHEGFLDSLSISGNGKYKFSYDRRDKNFSIDQFQKAIDWWGYCNGKNNVSSLPRDASGNNESRRAPDSLFTKVRALERIVYPTGGNVKINYGTHIFQDGSYGGGLRVESLETFDPSSGKMITKRFKYENPRYSGIPVGVTECSSRYRTHLYAGKDITLVFSVGNGPSYHAFAYEVDIDVWSTFTFPVVYTPYTSFNAWYERVTEENEEGKIEYKFEYLPTALDPEFLDGTIDYTMSHREPSLTSRRIFKKNETGEFELVRSVVNTYTRDFVSFYEVNVVNSYREMSTYEGINRRGSYEDLSELNFSLYPSRVMRTLAIGQVSLKKVQETSYFQNDSTSIITNYLYDRERPYNLVFKTVLPKDRDLITQKYYYNNNQLPENKGINASDHGLGNCTTHKTTVIQQETRRNNKLVSSSLTYFKGVINSALKVPKEKYYAGPDGVMEKREEYPRYDEYGNPVEIVKDKHSTMVRLWSYQGMYPVAEIRNATYQQVENALGTLAETLPGGWLSDQVWVTLNSNLRSSVYLKNALVTTYKYKPLVGIIEMIDPRGKSTYYDYDVHGRLKEIYIIEGGIKKLLQENEYKYYNEK</sequence>
<accession>A0ABX7H2X2</accession>
<evidence type="ECO:0000313" key="1">
    <source>
        <dbReference type="EMBL" id="QRO49363.1"/>
    </source>
</evidence>
<protein>
    <recommendedName>
        <fullName evidence="3">RHS repeat protein</fullName>
    </recommendedName>
</protein>
<evidence type="ECO:0008006" key="3">
    <source>
        <dbReference type="Google" id="ProtNLM"/>
    </source>
</evidence>
<dbReference type="EMBL" id="CP069450">
    <property type="protein sequence ID" value="QRO49363.1"/>
    <property type="molecule type" value="Genomic_DNA"/>
</dbReference>
<dbReference type="GeneID" id="93097954"/>
<organism evidence="1 2">
    <name type="scientific">Butyricimonas virosa</name>
    <dbReference type="NCBI Taxonomy" id="544645"/>
    <lineage>
        <taxon>Bacteria</taxon>
        <taxon>Pseudomonadati</taxon>
        <taxon>Bacteroidota</taxon>
        <taxon>Bacteroidia</taxon>
        <taxon>Bacteroidales</taxon>
        <taxon>Odoribacteraceae</taxon>
        <taxon>Butyricimonas</taxon>
    </lineage>
</organism>
<keyword evidence="2" id="KW-1185">Reference proteome</keyword>
<reference evidence="1 2" key="1">
    <citation type="submission" date="2021-02" db="EMBL/GenBank/DDBJ databases">
        <title>FDA dAtabase for Regulatory Grade micrObial Sequences (FDA-ARGOS): Supporting development and validation of Infectious Disease Dx tests.</title>
        <authorList>
            <person name="Carlson P."/>
            <person name="Fischbach M."/>
            <person name="Hastie J."/>
            <person name="Bilen M."/>
            <person name="Cheng A."/>
            <person name="Tallon L."/>
            <person name="Sadzewicz L."/>
            <person name="Zhao X."/>
            <person name="Boylan J."/>
            <person name="Ott S."/>
            <person name="Bowen H."/>
            <person name="Vavikolanu K."/>
            <person name="Mehta A."/>
            <person name="Aluvathingal J."/>
            <person name="Nadendla S."/>
            <person name="Yan Y."/>
            <person name="Sichtig H."/>
        </authorList>
    </citation>
    <scope>NUCLEOTIDE SEQUENCE [LARGE SCALE GENOMIC DNA]</scope>
    <source>
        <strain evidence="1 2">FDAARGOS_1229</strain>
    </source>
</reference>
<name>A0ABX7H2X2_9BACT</name>